<evidence type="ECO:0008006" key="4">
    <source>
        <dbReference type="Google" id="ProtNLM"/>
    </source>
</evidence>
<keyword evidence="3" id="KW-1185">Reference proteome</keyword>
<dbReference type="EMBL" id="KZ992902">
    <property type="protein sequence ID" value="RKP06347.1"/>
    <property type="molecule type" value="Genomic_DNA"/>
</dbReference>
<organism evidence="2 3">
    <name type="scientific">Thamnocephalis sphaerospora</name>
    <dbReference type="NCBI Taxonomy" id="78915"/>
    <lineage>
        <taxon>Eukaryota</taxon>
        <taxon>Fungi</taxon>
        <taxon>Fungi incertae sedis</taxon>
        <taxon>Zoopagomycota</taxon>
        <taxon>Zoopagomycotina</taxon>
        <taxon>Zoopagomycetes</taxon>
        <taxon>Zoopagales</taxon>
        <taxon>Sigmoideomycetaceae</taxon>
        <taxon>Thamnocephalis</taxon>
    </lineage>
</organism>
<dbReference type="Gene3D" id="2.170.270.10">
    <property type="entry name" value="SET domain"/>
    <property type="match status" value="1"/>
</dbReference>
<dbReference type="SUPFAM" id="SSF82199">
    <property type="entry name" value="SET domain"/>
    <property type="match status" value="1"/>
</dbReference>
<dbReference type="InterPro" id="IPR046341">
    <property type="entry name" value="SET_dom_sf"/>
</dbReference>
<dbReference type="STRING" id="78915.A0A4P9XKL7"/>
<proteinExistence type="predicted"/>
<accession>A0A4P9XKL7</accession>
<sequence>MPDATQSALAVATVPASTTTATTTSGADVTATGVDANGPSVPQHHAEDASTPAASAPALLQEPSTSAVIVLEDVDAEGCPTCLDDVVFVAPSTIPNAGRGLFAARALPSWTPIGFYFGVPMNEDEFDTLKDGVGLASHYSIMYRRTVLDATDDDGQPWTDPNALVNGGMYCPFHFMNEDVGRGNVAFIEGSDVNQVICMTTHPVREGEELFAYYGSEVDRHWASELARRGSLEVAVSSLKEHDATGTESTLTLNVDMLRQADAPLGSPTSGPASAAVSSSFASTVPAVETVAGDAAEVSTQMANAQESMFHCGAT</sequence>
<feature type="compositionally biased region" description="Low complexity" evidence="1">
    <location>
        <begin position="21"/>
        <end position="32"/>
    </location>
</feature>
<evidence type="ECO:0000313" key="3">
    <source>
        <dbReference type="Proteomes" id="UP000271241"/>
    </source>
</evidence>
<protein>
    <recommendedName>
        <fullName evidence="4">SET domain-containing protein</fullName>
    </recommendedName>
</protein>
<feature type="region of interest" description="Disordered" evidence="1">
    <location>
        <begin position="21"/>
        <end position="54"/>
    </location>
</feature>
<gene>
    <name evidence="2" type="ORF">THASP1DRAFT_31829</name>
</gene>
<evidence type="ECO:0000256" key="1">
    <source>
        <dbReference type="SAM" id="MobiDB-lite"/>
    </source>
</evidence>
<evidence type="ECO:0000313" key="2">
    <source>
        <dbReference type="EMBL" id="RKP06347.1"/>
    </source>
</evidence>
<dbReference type="Proteomes" id="UP000271241">
    <property type="component" value="Unassembled WGS sequence"/>
</dbReference>
<reference evidence="3" key="1">
    <citation type="journal article" date="2018" name="Nat. Microbiol.">
        <title>Leveraging single-cell genomics to expand the fungal tree of life.</title>
        <authorList>
            <person name="Ahrendt S.R."/>
            <person name="Quandt C.A."/>
            <person name="Ciobanu D."/>
            <person name="Clum A."/>
            <person name="Salamov A."/>
            <person name="Andreopoulos B."/>
            <person name="Cheng J.F."/>
            <person name="Woyke T."/>
            <person name="Pelin A."/>
            <person name="Henrissat B."/>
            <person name="Reynolds N.K."/>
            <person name="Benny G.L."/>
            <person name="Smith M.E."/>
            <person name="James T.Y."/>
            <person name="Grigoriev I.V."/>
        </authorList>
    </citation>
    <scope>NUCLEOTIDE SEQUENCE [LARGE SCALE GENOMIC DNA]</scope>
    <source>
        <strain evidence="3">RSA 1356</strain>
    </source>
</reference>
<name>A0A4P9XKL7_9FUNG</name>
<dbReference type="AlphaFoldDB" id="A0A4P9XKL7"/>
<dbReference type="OrthoDB" id="5560686at2759"/>